<dbReference type="Proteomes" id="UP000094336">
    <property type="component" value="Unassembled WGS sequence"/>
</dbReference>
<dbReference type="GO" id="GO:1905143">
    <property type="term" value="P:eukaryotic translation initiation factor 2 complex assembly"/>
    <property type="evidence" value="ECO:0007669"/>
    <property type="project" value="EnsemblFungi"/>
</dbReference>
<organism evidence="2 3">
    <name type="scientific">Babjeviella inositovora NRRL Y-12698</name>
    <dbReference type="NCBI Taxonomy" id="984486"/>
    <lineage>
        <taxon>Eukaryota</taxon>
        <taxon>Fungi</taxon>
        <taxon>Dikarya</taxon>
        <taxon>Ascomycota</taxon>
        <taxon>Saccharomycotina</taxon>
        <taxon>Pichiomycetes</taxon>
        <taxon>Serinales incertae sedis</taxon>
        <taxon>Babjeviella</taxon>
    </lineage>
</organism>
<dbReference type="PANTHER" id="PTHR15323">
    <property type="entry name" value="D123 PROTEIN"/>
    <property type="match status" value="1"/>
</dbReference>
<evidence type="ECO:0000313" key="2">
    <source>
        <dbReference type="EMBL" id="ODQ79989.1"/>
    </source>
</evidence>
<sequence length="325" mass="37731">MDSKPHVFNKLTLTAQDVLLCAYSAWYPKFLKHAFASHILKPLPAEFVRYLNDDGIKLPPSESSVNDPTIPFAAFHAQLEALFTPKRSRAYTPKLNWSAPKDATWIMLNNTMECKSVDDVYLMLKSSSHINHDLNHAFDECEDTAEPTFELVLREWEADLNPALEFRVYVKDKHIIGISQRDLNFYDYLEALKDDLTLAIERFYDEVLYDNFDSPSFAFDVYVPRPFDKVVLVDINPFARTTDPLLFTWYELLQKQPEADDFDYEFRLLSEANIGRFASKEHSENQVPKDIVDASLDSSRMAELAMKWQSLMVKEDEEDLDLEEE</sequence>
<dbReference type="GeneID" id="30149610"/>
<name>A0A1E3QQM8_9ASCO</name>
<dbReference type="AlphaFoldDB" id="A0A1E3QQM8"/>
<dbReference type="GO" id="GO:0005524">
    <property type="term" value="F:ATP binding"/>
    <property type="evidence" value="ECO:0007669"/>
    <property type="project" value="EnsemblFungi"/>
</dbReference>
<dbReference type="GO" id="GO:0005737">
    <property type="term" value="C:cytoplasm"/>
    <property type="evidence" value="ECO:0007669"/>
    <property type="project" value="TreeGrafter"/>
</dbReference>
<dbReference type="OrthoDB" id="360540at2759"/>
<reference evidence="3" key="1">
    <citation type="submission" date="2016-05" db="EMBL/GenBank/DDBJ databases">
        <title>Comparative genomics of biotechnologically important yeasts.</title>
        <authorList>
            <consortium name="DOE Joint Genome Institute"/>
            <person name="Riley R."/>
            <person name="Haridas S."/>
            <person name="Wolfe K.H."/>
            <person name="Lopes M.R."/>
            <person name="Hittinger C.T."/>
            <person name="Goker M."/>
            <person name="Salamov A."/>
            <person name="Wisecaver J."/>
            <person name="Long T.M."/>
            <person name="Aerts A.L."/>
            <person name="Barry K."/>
            <person name="Choi C."/>
            <person name="Clum A."/>
            <person name="Coughlan A.Y."/>
            <person name="Deshpande S."/>
            <person name="Douglass A.P."/>
            <person name="Hanson S.J."/>
            <person name="Klenk H.-P."/>
            <person name="Labutti K."/>
            <person name="Lapidus A."/>
            <person name="Lindquist E."/>
            <person name="Lipzen A."/>
            <person name="Meier-Kolthoff J.P."/>
            <person name="Ohm R.A."/>
            <person name="Otillar R.P."/>
            <person name="Pangilinan J."/>
            <person name="Peng Y."/>
            <person name="Rokas A."/>
            <person name="Rosa C.A."/>
            <person name="Scheuner C."/>
            <person name="Sibirny A.A."/>
            <person name="Slot J.C."/>
            <person name="Stielow J.B."/>
            <person name="Sun H."/>
            <person name="Kurtzman C.P."/>
            <person name="Blackwell M."/>
            <person name="Grigoriev I.V."/>
            <person name="Jeffries T.W."/>
        </authorList>
    </citation>
    <scope>NUCLEOTIDE SEQUENCE [LARGE SCALE GENOMIC DNA]</scope>
    <source>
        <strain evidence="3">NRRL Y-12698</strain>
    </source>
</reference>
<dbReference type="InterPro" id="IPR009772">
    <property type="entry name" value="CDC123"/>
</dbReference>
<evidence type="ECO:0000256" key="1">
    <source>
        <dbReference type="ARBA" id="ARBA00011047"/>
    </source>
</evidence>
<dbReference type="PANTHER" id="PTHR15323:SF6">
    <property type="entry name" value="CELL DIVISION CYCLE PROTEIN 123 HOMOLOG"/>
    <property type="match status" value="1"/>
</dbReference>
<dbReference type="GO" id="GO:0044183">
    <property type="term" value="F:protein folding chaperone"/>
    <property type="evidence" value="ECO:0007669"/>
    <property type="project" value="EnsemblFungi"/>
</dbReference>
<proteinExistence type="inferred from homology"/>
<dbReference type="RefSeq" id="XP_018985317.1">
    <property type="nucleotide sequence ID" value="XM_019131757.1"/>
</dbReference>
<gene>
    <name evidence="2" type="ORF">BABINDRAFT_36160</name>
</gene>
<dbReference type="EMBL" id="KV454431">
    <property type="protein sequence ID" value="ODQ79989.1"/>
    <property type="molecule type" value="Genomic_DNA"/>
</dbReference>
<protein>
    <submittedName>
        <fullName evidence="2">Uncharacterized protein</fullName>
    </submittedName>
</protein>
<keyword evidence="3" id="KW-1185">Reference proteome</keyword>
<comment type="similarity">
    <text evidence="1">Belongs to the CDC123 family.</text>
</comment>
<dbReference type="STRING" id="984486.A0A1E3QQM8"/>
<accession>A0A1E3QQM8</accession>
<dbReference type="Pfam" id="PF07065">
    <property type="entry name" value="D123"/>
    <property type="match status" value="2"/>
</dbReference>
<dbReference type="GO" id="GO:0000287">
    <property type="term" value="F:magnesium ion binding"/>
    <property type="evidence" value="ECO:0007669"/>
    <property type="project" value="EnsemblFungi"/>
</dbReference>
<evidence type="ECO:0000313" key="3">
    <source>
        <dbReference type="Proteomes" id="UP000094336"/>
    </source>
</evidence>